<comment type="caution">
    <text evidence="2">The sequence shown here is derived from an EMBL/GenBank/DDBJ whole genome shotgun (WGS) entry which is preliminary data.</text>
</comment>
<protein>
    <submittedName>
        <fullName evidence="2">Uncharacterized protein</fullName>
    </submittedName>
</protein>
<evidence type="ECO:0000313" key="2">
    <source>
        <dbReference type="EMBL" id="MXY32598.1"/>
    </source>
</evidence>
<feature type="region of interest" description="Disordered" evidence="1">
    <location>
        <begin position="28"/>
        <end position="77"/>
    </location>
</feature>
<organism evidence="2">
    <name type="scientific">Boseongicola sp. SB0664_bin_43</name>
    <dbReference type="NCBI Taxonomy" id="2604844"/>
    <lineage>
        <taxon>Bacteria</taxon>
        <taxon>Pseudomonadati</taxon>
        <taxon>Pseudomonadota</taxon>
        <taxon>Alphaproteobacteria</taxon>
        <taxon>Rhodobacterales</taxon>
        <taxon>Paracoccaceae</taxon>
        <taxon>Boseongicola</taxon>
    </lineage>
</organism>
<proteinExistence type="predicted"/>
<feature type="compositionally biased region" description="Basic residues" evidence="1">
    <location>
        <begin position="35"/>
        <end position="50"/>
    </location>
</feature>
<name>A0A6B0XVN2_9RHOB</name>
<gene>
    <name evidence="2" type="ORF">F4Y60_00590</name>
</gene>
<dbReference type="EMBL" id="VXRY01000024">
    <property type="protein sequence ID" value="MXY32598.1"/>
    <property type="molecule type" value="Genomic_DNA"/>
</dbReference>
<accession>A0A6B0XVN2</accession>
<dbReference type="AlphaFoldDB" id="A0A6B0XVN2"/>
<evidence type="ECO:0000256" key="1">
    <source>
        <dbReference type="SAM" id="MobiDB-lite"/>
    </source>
</evidence>
<sequence>MHVFGVRRDPERRGATVNSTWVVGVGTSSRWRSSPMRRCRTSNGPRRLRRGGNSDATPKRASRPAGRPPPFEDRPVTSRCLQAATNGVLTVAADSGLQS</sequence>
<reference evidence="2" key="1">
    <citation type="submission" date="2019-09" db="EMBL/GenBank/DDBJ databases">
        <title>Characterisation of the sponge microbiome using genome-centric metagenomics.</title>
        <authorList>
            <person name="Engelberts J.P."/>
            <person name="Robbins S.J."/>
            <person name="De Goeij J.M."/>
            <person name="Aranda M."/>
            <person name="Bell S.C."/>
            <person name="Webster N.S."/>
        </authorList>
    </citation>
    <scope>NUCLEOTIDE SEQUENCE</scope>
    <source>
        <strain evidence="2">SB0664_bin_43</strain>
    </source>
</reference>